<dbReference type="PANTHER" id="PTHR11735:SF6">
    <property type="entry name" value="TRNA N6-ADENOSINE THREONYLCARBAMOYLTRANSFERASE, MITOCHONDRIAL"/>
    <property type="match status" value="1"/>
</dbReference>
<keyword evidence="3 7" id="KW-0819">tRNA processing</keyword>
<keyword evidence="4 7" id="KW-0479">Metal-binding</keyword>
<dbReference type="PANTHER" id="PTHR11735">
    <property type="entry name" value="TRNA N6-ADENOSINE THREONYLCARBAMOYLTRANSFERASE"/>
    <property type="match status" value="1"/>
</dbReference>
<accession>A0A9P4V999</accession>
<dbReference type="SUPFAM" id="SSF53067">
    <property type="entry name" value="Actin-like ATPase domain"/>
    <property type="match status" value="2"/>
</dbReference>
<dbReference type="GO" id="GO:0061711">
    <property type="term" value="F:tRNA N(6)-L-threonylcarbamoyladenine synthase activity"/>
    <property type="evidence" value="ECO:0007669"/>
    <property type="project" value="UniProtKB-EC"/>
</dbReference>
<gene>
    <name evidence="9" type="ORF">EJ04DRAFT_423163</name>
</gene>
<organism evidence="9 10">
    <name type="scientific">Polyplosphaeria fusca</name>
    <dbReference type="NCBI Taxonomy" id="682080"/>
    <lineage>
        <taxon>Eukaryota</taxon>
        <taxon>Fungi</taxon>
        <taxon>Dikarya</taxon>
        <taxon>Ascomycota</taxon>
        <taxon>Pezizomycotina</taxon>
        <taxon>Dothideomycetes</taxon>
        <taxon>Pleosporomycetidae</taxon>
        <taxon>Pleosporales</taxon>
        <taxon>Tetraplosphaeriaceae</taxon>
        <taxon>Polyplosphaeria</taxon>
    </lineage>
</organism>
<protein>
    <recommendedName>
        <fullName evidence="1">N(6)-L-threonylcarbamoyladenine synthase</fullName>
        <ecNumber evidence="1">2.3.1.234</ecNumber>
    </recommendedName>
</protein>
<reference evidence="9" key="1">
    <citation type="journal article" date="2020" name="Stud. Mycol.">
        <title>101 Dothideomycetes genomes: a test case for predicting lifestyles and emergence of pathogens.</title>
        <authorList>
            <person name="Haridas S."/>
            <person name="Albert R."/>
            <person name="Binder M."/>
            <person name="Bloem J."/>
            <person name="Labutti K."/>
            <person name="Salamov A."/>
            <person name="Andreopoulos B."/>
            <person name="Baker S."/>
            <person name="Barry K."/>
            <person name="Bills G."/>
            <person name="Bluhm B."/>
            <person name="Cannon C."/>
            <person name="Castanera R."/>
            <person name="Culley D."/>
            <person name="Daum C."/>
            <person name="Ezra D."/>
            <person name="Gonzalez J."/>
            <person name="Henrissat B."/>
            <person name="Kuo A."/>
            <person name="Liang C."/>
            <person name="Lipzen A."/>
            <person name="Lutzoni F."/>
            <person name="Magnuson J."/>
            <person name="Mondo S."/>
            <person name="Nolan M."/>
            <person name="Ohm R."/>
            <person name="Pangilinan J."/>
            <person name="Park H.-J."/>
            <person name="Ramirez L."/>
            <person name="Alfaro M."/>
            <person name="Sun H."/>
            <person name="Tritt A."/>
            <person name="Yoshinaga Y."/>
            <person name="Zwiers L.-H."/>
            <person name="Turgeon B."/>
            <person name="Goodwin S."/>
            <person name="Spatafora J."/>
            <person name="Crous P."/>
            <person name="Grigoriev I."/>
        </authorList>
    </citation>
    <scope>NUCLEOTIDE SEQUENCE</scope>
    <source>
        <strain evidence="9">CBS 125425</strain>
    </source>
</reference>
<evidence type="ECO:0000259" key="8">
    <source>
        <dbReference type="Pfam" id="PF00814"/>
    </source>
</evidence>
<dbReference type="InterPro" id="IPR043129">
    <property type="entry name" value="ATPase_NBD"/>
</dbReference>
<evidence type="ECO:0000313" key="10">
    <source>
        <dbReference type="Proteomes" id="UP000799444"/>
    </source>
</evidence>
<sequence>MKTRLATLDHFRRPHSLPLPRRLCSRTLLTLAIETSCDDTSVALVEKKRLINGNHGAIIHFHKKVTSNNTTFQGVHPLVSLKSHQENLAILVREAIQNLPTVQPEQPSQSLSDPAAMQSRPDFISVTRGPGMRSNLFVGLDTAKGLATAWELDIVGVHHMQAHALTPRLVVALRNTRKENINVNEETFAPRTVEPAFPFLSVLASGGHTLITHSASLTDHKVLGSSTDIAVGECLDKVARAVLPPDILQTSESTMYGALLEQFAFPGIEKGRIQPKLENGIRVADEDVYRMTDSTAAEYCASYGTRTEYGYTVPKTQEIAQTRNQTSWGWALNQPLATAAGGLKNKSMDMSFAGLLTYAERIVRFGIDPSTGKLSKDERSFSDMSIEERRQLAQEAMRAAFEHIVYRVVWSLQLQQTSAKNPGTSSSQSAKTVVMAGGVAANTFFRYILASVLSFHGYEDVRIVFPPASLCTDNAAMIGWTGLEMYEAGHVDSLRMRAIRKWPLNELLAPPEHD</sequence>
<dbReference type="Gene3D" id="3.30.420.40">
    <property type="match status" value="2"/>
</dbReference>
<keyword evidence="5 7" id="KW-0012">Acyltransferase</keyword>
<dbReference type="PRINTS" id="PR00789">
    <property type="entry name" value="OSIALOPTASE"/>
</dbReference>
<evidence type="ECO:0000256" key="5">
    <source>
        <dbReference type="ARBA" id="ARBA00023315"/>
    </source>
</evidence>
<dbReference type="HAMAP" id="MF_01445">
    <property type="entry name" value="TsaD"/>
    <property type="match status" value="1"/>
</dbReference>
<dbReference type="InterPro" id="IPR022450">
    <property type="entry name" value="TsaD"/>
</dbReference>
<evidence type="ECO:0000256" key="2">
    <source>
        <dbReference type="ARBA" id="ARBA00022679"/>
    </source>
</evidence>
<dbReference type="Proteomes" id="UP000799444">
    <property type="component" value="Unassembled WGS sequence"/>
</dbReference>
<evidence type="ECO:0000313" key="9">
    <source>
        <dbReference type="EMBL" id="KAF2741436.1"/>
    </source>
</evidence>
<comment type="caution">
    <text evidence="9">The sequence shown here is derived from an EMBL/GenBank/DDBJ whole genome shotgun (WGS) entry which is preliminary data.</text>
</comment>
<evidence type="ECO:0000256" key="1">
    <source>
        <dbReference type="ARBA" id="ARBA00012156"/>
    </source>
</evidence>
<dbReference type="GO" id="GO:0005739">
    <property type="term" value="C:mitochondrion"/>
    <property type="evidence" value="ECO:0007669"/>
    <property type="project" value="UniProtKB-SubCell"/>
</dbReference>
<comment type="cofactor">
    <cofactor evidence="7">
        <name>a divalent metal cation</name>
        <dbReference type="ChEBI" id="CHEBI:60240"/>
    </cofactor>
    <text evidence="7">Binds 1 divalent metal cation per subunit.</text>
</comment>
<dbReference type="EC" id="2.3.1.234" evidence="1"/>
<dbReference type="InterPro" id="IPR017861">
    <property type="entry name" value="KAE1/TsaD"/>
</dbReference>
<comment type="subunit">
    <text evidence="7">Homodimer.</text>
</comment>
<keyword evidence="2 7" id="KW-0808">Transferase</keyword>
<evidence type="ECO:0000256" key="7">
    <source>
        <dbReference type="HAMAP-Rule" id="MF_03179"/>
    </source>
</evidence>
<comment type="function">
    <text evidence="7">Required for the formation of a threonylcarbamoyl group on adenosine at position 37 (t(6)A37) in mitochondrial tRNAs that read codons beginning with adenine. Probably involved in the transfer of the threonylcarbamoyl moiety of threonylcarbamoyl-AMP (TC-AMP) to the N6 group of A37. Involved in mitochondrial genome maintenance.</text>
</comment>
<evidence type="ECO:0000256" key="6">
    <source>
        <dbReference type="ARBA" id="ARBA00048117"/>
    </source>
</evidence>
<dbReference type="AlphaFoldDB" id="A0A9P4V999"/>
<dbReference type="OrthoDB" id="10259622at2759"/>
<keyword evidence="7" id="KW-0496">Mitochondrion</keyword>
<dbReference type="GO" id="GO:0046872">
    <property type="term" value="F:metal ion binding"/>
    <property type="evidence" value="ECO:0007669"/>
    <property type="project" value="UniProtKB-KW"/>
</dbReference>
<comment type="catalytic activity">
    <reaction evidence="6 7">
        <text>L-threonylcarbamoyladenylate + adenosine(37) in tRNA = N(6)-L-threonylcarbamoyladenosine(37) in tRNA + AMP + H(+)</text>
        <dbReference type="Rhea" id="RHEA:37059"/>
        <dbReference type="Rhea" id="RHEA-COMP:10162"/>
        <dbReference type="Rhea" id="RHEA-COMP:10163"/>
        <dbReference type="ChEBI" id="CHEBI:15378"/>
        <dbReference type="ChEBI" id="CHEBI:73682"/>
        <dbReference type="ChEBI" id="CHEBI:74411"/>
        <dbReference type="ChEBI" id="CHEBI:74418"/>
        <dbReference type="ChEBI" id="CHEBI:456215"/>
        <dbReference type="EC" id="2.3.1.234"/>
    </reaction>
</comment>
<evidence type="ECO:0000256" key="3">
    <source>
        <dbReference type="ARBA" id="ARBA00022694"/>
    </source>
</evidence>
<feature type="domain" description="Gcp-like" evidence="8">
    <location>
        <begin position="289"/>
        <end position="480"/>
    </location>
</feature>
<dbReference type="EMBL" id="ML996097">
    <property type="protein sequence ID" value="KAF2741436.1"/>
    <property type="molecule type" value="Genomic_DNA"/>
</dbReference>
<comment type="subcellular location">
    <subcellularLocation>
        <location evidence="7">Mitochondrion</location>
    </subcellularLocation>
</comment>
<comment type="similarity">
    <text evidence="7">Belongs to the KAE1 / TsaD family.</text>
</comment>
<proteinExistence type="inferred from homology"/>
<keyword evidence="10" id="KW-1185">Reference proteome</keyword>
<name>A0A9P4V999_9PLEO</name>
<evidence type="ECO:0000256" key="4">
    <source>
        <dbReference type="ARBA" id="ARBA00022723"/>
    </source>
</evidence>
<dbReference type="Pfam" id="PF00814">
    <property type="entry name" value="TsaD"/>
    <property type="match status" value="2"/>
</dbReference>
<dbReference type="GO" id="GO:0072670">
    <property type="term" value="P:mitochondrial tRNA threonylcarbamoyladenosine modification"/>
    <property type="evidence" value="ECO:0007669"/>
    <property type="project" value="TreeGrafter"/>
</dbReference>
<dbReference type="InterPro" id="IPR000905">
    <property type="entry name" value="Gcp-like_dom"/>
</dbReference>
<feature type="domain" description="Gcp-like" evidence="8">
    <location>
        <begin position="68"/>
        <end position="245"/>
    </location>
</feature>